<sequence>MFSAQDCVLSKSLHNCNVVNFNFIDLYIFIASLLFSQLSSVSLPILHSYFAYICSISPVHGDFLVHICSRYIQ</sequence>
<protein>
    <submittedName>
        <fullName evidence="1">Uncharacterized protein</fullName>
    </submittedName>
</protein>
<dbReference type="EMBL" id="JAYMYR010000005">
    <property type="protein sequence ID" value="KAK7364975.1"/>
    <property type="molecule type" value="Genomic_DNA"/>
</dbReference>
<proteinExistence type="predicted"/>
<gene>
    <name evidence="1" type="ORF">VNO80_13725</name>
</gene>
<evidence type="ECO:0000313" key="1">
    <source>
        <dbReference type="EMBL" id="KAK7364975.1"/>
    </source>
</evidence>
<reference evidence="1 2" key="1">
    <citation type="submission" date="2024-01" db="EMBL/GenBank/DDBJ databases">
        <title>The genomes of 5 underutilized Papilionoideae crops provide insights into root nodulation and disease resistanc.</title>
        <authorList>
            <person name="Jiang F."/>
        </authorList>
    </citation>
    <scope>NUCLEOTIDE SEQUENCE [LARGE SCALE GENOMIC DNA]</scope>
    <source>
        <strain evidence="1">JINMINGXINNONG_FW02</strain>
        <tissue evidence="1">Leaves</tissue>
    </source>
</reference>
<dbReference type="Proteomes" id="UP001374584">
    <property type="component" value="Unassembled WGS sequence"/>
</dbReference>
<comment type="caution">
    <text evidence="1">The sequence shown here is derived from an EMBL/GenBank/DDBJ whole genome shotgun (WGS) entry which is preliminary data.</text>
</comment>
<keyword evidence="2" id="KW-1185">Reference proteome</keyword>
<name>A0AAN9N1L2_PHACN</name>
<dbReference type="AlphaFoldDB" id="A0AAN9N1L2"/>
<accession>A0AAN9N1L2</accession>
<evidence type="ECO:0000313" key="2">
    <source>
        <dbReference type="Proteomes" id="UP001374584"/>
    </source>
</evidence>
<organism evidence="1 2">
    <name type="scientific">Phaseolus coccineus</name>
    <name type="common">Scarlet runner bean</name>
    <name type="synonym">Phaseolus multiflorus</name>
    <dbReference type="NCBI Taxonomy" id="3886"/>
    <lineage>
        <taxon>Eukaryota</taxon>
        <taxon>Viridiplantae</taxon>
        <taxon>Streptophyta</taxon>
        <taxon>Embryophyta</taxon>
        <taxon>Tracheophyta</taxon>
        <taxon>Spermatophyta</taxon>
        <taxon>Magnoliopsida</taxon>
        <taxon>eudicotyledons</taxon>
        <taxon>Gunneridae</taxon>
        <taxon>Pentapetalae</taxon>
        <taxon>rosids</taxon>
        <taxon>fabids</taxon>
        <taxon>Fabales</taxon>
        <taxon>Fabaceae</taxon>
        <taxon>Papilionoideae</taxon>
        <taxon>50 kb inversion clade</taxon>
        <taxon>NPAAA clade</taxon>
        <taxon>indigoferoid/millettioid clade</taxon>
        <taxon>Phaseoleae</taxon>
        <taxon>Phaseolus</taxon>
    </lineage>
</organism>